<evidence type="ECO:0000256" key="1">
    <source>
        <dbReference type="ARBA" id="ARBA00007806"/>
    </source>
</evidence>
<dbReference type="Gene3D" id="3.20.20.80">
    <property type="entry name" value="Glycosidases"/>
    <property type="match status" value="1"/>
</dbReference>
<dbReference type="SUPFAM" id="SSF51011">
    <property type="entry name" value="Glycosyl hydrolase domain"/>
    <property type="match status" value="1"/>
</dbReference>
<dbReference type="SUPFAM" id="SSF51445">
    <property type="entry name" value="(Trans)glycosidases"/>
    <property type="match status" value="1"/>
</dbReference>
<dbReference type="Gene3D" id="2.60.40.1180">
    <property type="entry name" value="Golgi alpha-mannosidase II"/>
    <property type="match status" value="3"/>
</dbReference>
<keyword evidence="2 4" id="KW-0378">Hydrolase</keyword>
<dbReference type="PANTHER" id="PTHR22762">
    <property type="entry name" value="ALPHA-GLUCOSIDASE"/>
    <property type="match status" value="1"/>
</dbReference>
<dbReference type="Proteomes" id="UP000887540">
    <property type="component" value="Unplaced"/>
</dbReference>
<evidence type="ECO:0000256" key="2">
    <source>
        <dbReference type="ARBA" id="ARBA00022801"/>
    </source>
</evidence>
<accession>A0A914BVH7</accession>
<dbReference type="InterPro" id="IPR013780">
    <property type="entry name" value="Glyco_hydro_b"/>
</dbReference>
<evidence type="ECO:0000256" key="5">
    <source>
        <dbReference type="SAM" id="MobiDB-lite"/>
    </source>
</evidence>
<dbReference type="Pfam" id="PF21365">
    <property type="entry name" value="Glyco_hydro_31_3rd"/>
    <property type="match status" value="1"/>
</dbReference>
<dbReference type="WBParaSite" id="ACRNAN_Path_1094.g4176.t1">
    <property type="protein sequence ID" value="ACRNAN_Path_1094.g4176.t1"/>
    <property type="gene ID" value="ACRNAN_Path_1094.g4176"/>
</dbReference>
<feature type="compositionally biased region" description="Basic and acidic residues" evidence="5">
    <location>
        <begin position="619"/>
        <end position="629"/>
    </location>
</feature>
<protein>
    <submittedName>
        <fullName evidence="9">Uncharacterized protein</fullName>
    </submittedName>
</protein>
<dbReference type="InterPro" id="IPR017853">
    <property type="entry name" value="GH"/>
</dbReference>
<evidence type="ECO:0000313" key="9">
    <source>
        <dbReference type="WBParaSite" id="ACRNAN_Path_1094.g4176.t1"/>
    </source>
</evidence>
<dbReference type="AlphaFoldDB" id="A0A914BVH7"/>
<dbReference type="CDD" id="cd06602">
    <property type="entry name" value="GH31_MGAM_SI_GAA"/>
    <property type="match status" value="1"/>
</dbReference>
<dbReference type="Gene3D" id="2.60.40.1760">
    <property type="entry name" value="glycosyl hydrolase (family 31)"/>
    <property type="match status" value="1"/>
</dbReference>
<keyword evidence="3 4" id="KW-0326">Glycosidase</keyword>
<dbReference type="PROSITE" id="PS00129">
    <property type="entry name" value="GLYCOSYL_HYDROL_F31_1"/>
    <property type="match status" value="1"/>
</dbReference>
<proteinExistence type="inferred from homology"/>
<evidence type="ECO:0000313" key="8">
    <source>
        <dbReference type="Proteomes" id="UP000887540"/>
    </source>
</evidence>
<dbReference type="GO" id="GO:0005975">
    <property type="term" value="P:carbohydrate metabolic process"/>
    <property type="evidence" value="ECO:0007669"/>
    <property type="project" value="InterPro"/>
</dbReference>
<dbReference type="InterPro" id="IPR000322">
    <property type="entry name" value="Glyco_hydro_31_TIM"/>
</dbReference>
<comment type="similarity">
    <text evidence="1 4">Belongs to the glycosyl hydrolase 31 family.</text>
</comment>
<reference evidence="9" key="1">
    <citation type="submission" date="2022-11" db="UniProtKB">
        <authorList>
            <consortium name="WormBaseParasite"/>
        </authorList>
    </citation>
    <scope>IDENTIFICATION</scope>
</reference>
<dbReference type="FunFam" id="2.60.40.1180:FF:000023">
    <property type="entry name" value="neutral alpha-glucosidase AB isoform X2"/>
    <property type="match status" value="1"/>
</dbReference>
<keyword evidence="8" id="KW-1185">Reference proteome</keyword>
<evidence type="ECO:0000259" key="6">
    <source>
        <dbReference type="Pfam" id="PF01055"/>
    </source>
</evidence>
<evidence type="ECO:0000259" key="7">
    <source>
        <dbReference type="Pfam" id="PF21365"/>
    </source>
</evidence>
<feature type="region of interest" description="Disordered" evidence="5">
    <location>
        <begin position="593"/>
        <end position="656"/>
    </location>
</feature>
<organism evidence="8 9">
    <name type="scientific">Acrobeloides nanus</name>
    <dbReference type="NCBI Taxonomy" id="290746"/>
    <lineage>
        <taxon>Eukaryota</taxon>
        <taxon>Metazoa</taxon>
        <taxon>Ecdysozoa</taxon>
        <taxon>Nematoda</taxon>
        <taxon>Chromadorea</taxon>
        <taxon>Rhabditida</taxon>
        <taxon>Tylenchina</taxon>
        <taxon>Cephalobomorpha</taxon>
        <taxon>Cephaloboidea</taxon>
        <taxon>Cephalobidae</taxon>
        <taxon>Acrobeloides</taxon>
    </lineage>
</organism>
<dbReference type="Pfam" id="PF01055">
    <property type="entry name" value="Glyco_hydro_31_2nd"/>
    <property type="match status" value="1"/>
</dbReference>
<feature type="domain" description="Glycoside hydrolase family 31 TIM barrel" evidence="6">
    <location>
        <begin position="59"/>
        <end position="451"/>
    </location>
</feature>
<evidence type="ECO:0000256" key="4">
    <source>
        <dbReference type="RuleBase" id="RU361185"/>
    </source>
</evidence>
<dbReference type="InterPro" id="IPR048395">
    <property type="entry name" value="Glyco_hydro_31_C"/>
</dbReference>
<dbReference type="GO" id="GO:0004558">
    <property type="term" value="F:alpha-1,4-glucosidase activity"/>
    <property type="evidence" value="ECO:0007669"/>
    <property type="project" value="TreeGrafter"/>
</dbReference>
<feature type="domain" description="Glycosyl hydrolase family 31 C-terminal" evidence="7">
    <location>
        <begin position="459"/>
        <end position="549"/>
    </location>
</feature>
<sequence length="909" mass="103333">MLQRLSTTSRYVITLQTLGIPLKILVQTVTIGGELEIFYFPGPKPEDVIKQYEQVIGKPMLPAYWAFGFQLCRWGYKSLEDVKEVVARTRKAGIPFDVQYADIDYMDRYKDFTLDTQKWGDLPEYTNFLHENGLHLILIFDPAIQVDDDSFARAKQQNVAFIEWPRKDLVPRKTQEKYPLATDTDIMLGVVWPDKHVAFPDFLDQTHFTNEWWAKELALFHSKVPYDGIWIDMNEPANFGTNEESPWYFFSDDHPKIETVKCPLVGADSNLDVPPYQTVNVYQWPENTYLSTKTLCMFASTMRGQSKFYDTKNLYGWSESVSTYKAMKKATGKRGAIISRSTYPSSGKYVGHWLGDNHAKWDDLRTTVIGVQEFNMFGIPYVGSDICGFSGETTEELCLRWQQLGAFHSFSRNHHDLNGPAQDPAVWPKVAQATRKANLFRYHHLPYLFSLHFAASLHGGTVMRPLFFEFPQDEETHNLSYQFLWGSSFMIAPVVQPGVDSVKVYLPKDSQWYSVYDYSYGQVQPSGYETYPAPMDYLIPVFVRGGHILPRQRPGMTTTASRKNELQLLIALEMSSESVEAARKVASHKAAQWRRISKKVQDSTHLPPSEPKSGSQDEPNSRKSCDPNEHGTSTRNDSHLPSGLQGLQRPRSQTIPASFGFGSEDAFLFPKVDVSAELSSGLKEIVVEEEYSTPEDLNATLLDEKSKGSIKSLCQQVSKLEKMEEENLIETPNLSNMASTSGQQSDIEFDQDLTSRANIQQQQLLSETETEKGTSAHGELYWDDGESIIDDFVTYNYHHWEFTFTLSKSRAVLNITQTRTATGLHVPTMDNIEILGYQYTPDLSTVKLNDQPVAIDMEHSLYDSQTKILNITTTGLIDLNSGTKFLLSWNHLGAQMQSGYLHNNNIVKM</sequence>
<evidence type="ECO:0000256" key="3">
    <source>
        <dbReference type="ARBA" id="ARBA00023295"/>
    </source>
</evidence>
<dbReference type="PANTHER" id="PTHR22762:SF94">
    <property type="entry name" value="P-TYPE DOMAIN-CONTAINING PROTEIN"/>
    <property type="match status" value="1"/>
</dbReference>
<name>A0A914BVH7_9BILA</name>
<dbReference type="InterPro" id="IPR030458">
    <property type="entry name" value="Glyco_hydro_31_AS"/>
</dbReference>